<evidence type="ECO:0000313" key="2">
    <source>
        <dbReference type="EMBL" id="KAK6645519.1"/>
    </source>
</evidence>
<gene>
    <name evidence="2" type="ORF">RUM43_001796</name>
</gene>
<proteinExistence type="predicted"/>
<dbReference type="Proteomes" id="UP001372834">
    <property type="component" value="Unassembled WGS sequence"/>
</dbReference>
<protein>
    <submittedName>
        <fullName evidence="2">Uncharacterized protein</fullName>
    </submittedName>
</protein>
<organism evidence="2 3">
    <name type="scientific">Polyplax serrata</name>
    <name type="common">Common mouse louse</name>
    <dbReference type="NCBI Taxonomy" id="468196"/>
    <lineage>
        <taxon>Eukaryota</taxon>
        <taxon>Metazoa</taxon>
        <taxon>Ecdysozoa</taxon>
        <taxon>Arthropoda</taxon>
        <taxon>Hexapoda</taxon>
        <taxon>Insecta</taxon>
        <taxon>Pterygota</taxon>
        <taxon>Neoptera</taxon>
        <taxon>Paraneoptera</taxon>
        <taxon>Psocodea</taxon>
        <taxon>Troctomorpha</taxon>
        <taxon>Phthiraptera</taxon>
        <taxon>Anoplura</taxon>
        <taxon>Polyplacidae</taxon>
        <taxon>Polyplax</taxon>
    </lineage>
</organism>
<dbReference type="AlphaFoldDB" id="A0AAN8XQY6"/>
<sequence length="106" mass="12156">MGKFSFRDGSGQLTPDSHVNRHHHEKSLMMKKAVCERKVTCEVRQRFGVTGNRYDMVHHGTGQDANSKREYTEPGGILELVSQDHKLLITNLLSSMKEQSHRIHKD</sequence>
<name>A0AAN8XQY6_POLSC</name>
<comment type="caution">
    <text evidence="2">The sequence shown here is derived from an EMBL/GenBank/DDBJ whole genome shotgun (WGS) entry which is preliminary data.</text>
</comment>
<evidence type="ECO:0000256" key="1">
    <source>
        <dbReference type="SAM" id="MobiDB-lite"/>
    </source>
</evidence>
<accession>A0AAN8XQY6</accession>
<dbReference type="EMBL" id="JAWJWE010000001">
    <property type="protein sequence ID" value="KAK6645519.1"/>
    <property type="molecule type" value="Genomic_DNA"/>
</dbReference>
<feature type="region of interest" description="Disordered" evidence="1">
    <location>
        <begin position="1"/>
        <end position="27"/>
    </location>
</feature>
<evidence type="ECO:0000313" key="3">
    <source>
        <dbReference type="Proteomes" id="UP001372834"/>
    </source>
</evidence>
<reference evidence="2 3" key="1">
    <citation type="submission" date="2023-10" db="EMBL/GenBank/DDBJ databases">
        <title>Genomes of two closely related lineages of the louse Polyplax serrata with different host specificities.</title>
        <authorList>
            <person name="Martinu J."/>
            <person name="Tarabai H."/>
            <person name="Stefka J."/>
            <person name="Hypsa V."/>
        </authorList>
    </citation>
    <scope>NUCLEOTIDE SEQUENCE [LARGE SCALE GENOMIC DNA]</scope>
    <source>
        <strain evidence="2">HR10_N</strain>
    </source>
</reference>